<accession>A0A1S9I0E0</accession>
<evidence type="ECO:0000313" key="1">
    <source>
        <dbReference type="EMBL" id="OOO63448.1"/>
    </source>
</evidence>
<sequence>MSMSAEHAEELKNEAAVVCCRTEEGTILSADNLEDPNIFPDMVDSGLLTIPENNLKVGQVIGAKLLKTIDSLTPLTPDIVEGYKEIGGEEESEEEVPKAEETVEVLEAPEVCEEGCMVTSVEGGVLKIKIEEGKGIDIELPL</sequence>
<comment type="caution">
    <text evidence="2">The sequence shown here is derived from an EMBL/GenBank/DDBJ whole genome shotgun (WGS) entry which is preliminary data.</text>
</comment>
<gene>
    <name evidence="1" type="ORF">BS637_00030</name>
    <name evidence="2" type="ORF">BS638_13400</name>
</gene>
<dbReference type="OrthoDB" id="1753259at2"/>
<name>A0A1S9I0E0_9CLOT</name>
<proteinExistence type="predicted"/>
<evidence type="ECO:0000313" key="3">
    <source>
        <dbReference type="Proteomes" id="UP000190206"/>
    </source>
</evidence>
<reference evidence="2 4" key="1">
    <citation type="submission" date="2016-12" db="EMBL/GenBank/DDBJ databases">
        <title>Clostridium tepidum sp. nov., a close relative of Clostridium sporogenes and Clostridium botulinum Group I.</title>
        <authorList>
            <person name="Dobritsa A.P."/>
            <person name="Kutumbaka K.K."/>
            <person name="Werner K."/>
            <person name="Wiedmann M."/>
            <person name="Asmus A."/>
            <person name="Samadpour M."/>
        </authorList>
    </citation>
    <scope>NUCLEOTIDE SEQUENCE [LARGE SCALE GENOMIC DNA]</scope>
    <source>
        <strain evidence="2 4">IEH 97212</strain>
    </source>
</reference>
<keyword evidence="2" id="KW-0762">Sugar transport</keyword>
<reference evidence="1 3" key="2">
    <citation type="submission" date="2016-12" db="EMBL/GenBank/DDBJ databases">
        <title>Clostridium tepidum sp. nov., a close relative of Clostridium sporogenes and Clostridium botulinum Group I.</title>
        <authorList>
            <person name="Dobritsa A.P."/>
            <person name="Kutumbaka K."/>
            <person name="Werner K."/>
            <person name="Samadpour M."/>
        </authorList>
    </citation>
    <scope>NUCLEOTIDE SEQUENCE [LARGE SCALE GENOMIC DNA]</scope>
    <source>
        <strain evidence="1 3">PE</strain>
    </source>
</reference>
<protein>
    <submittedName>
        <fullName evidence="2">Sugar transporter</fullName>
    </submittedName>
</protein>
<dbReference type="RefSeq" id="WP_078022437.1">
    <property type="nucleotide sequence ID" value="NZ_JADPGM010000003.1"/>
</dbReference>
<dbReference type="AlphaFoldDB" id="A0A1S9I0E0"/>
<keyword evidence="3" id="KW-1185">Reference proteome</keyword>
<dbReference type="STRING" id="1962263.BS637_00030"/>
<dbReference type="EMBL" id="MRAD01000001">
    <property type="protein sequence ID" value="OOO63448.1"/>
    <property type="molecule type" value="Genomic_DNA"/>
</dbReference>
<dbReference type="Proteomes" id="UP000190256">
    <property type="component" value="Unassembled WGS sequence"/>
</dbReference>
<dbReference type="EMBL" id="MRAE01000061">
    <property type="protein sequence ID" value="OOO63814.1"/>
    <property type="molecule type" value="Genomic_DNA"/>
</dbReference>
<evidence type="ECO:0000313" key="4">
    <source>
        <dbReference type="Proteomes" id="UP000190256"/>
    </source>
</evidence>
<organism evidence="2 4">
    <name type="scientific">Clostridium tepidum</name>
    <dbReference type="NCBI Taxonomy" id="1962263"/>
    <lineage>
        <taxon>Bacteria</taxon>
        <taxon>Bacillati</taxon>
        <taxon>Bacillota</taxon>
        <taxon>Clostridia</taxon>
        <taxon>Eubacteriales</taxon>
        <taxon>Clostridiaceae</taxon>
        <taxon>Clostridium</taxon>
    </lineage>
</organism>
<dbReference type="Proteomes" id="UP000190206">
    <property type="component" value="Unassembled WGS sequence"/>
</dbReference>
<evidence type="ECO:0000313" key="2">
    <source>
        <dbReference type="EMBL" id="OOO63814.1"/>
    </source>
</evidence>
<keyword evidence="2" id="KW-0813">Transport</keyword>